<sequence length="592" mass="68576">MVIGMSCSIYHLNTGHLSILDAINNTWDNDSTVMLPAYYATNCTVTDMITFLNQTLDPYFMDFNYFPYNKRDNGDTLVALLFVLCGSCVSMWMLSLLLYVSPKYKRKPILTQLATLFYAIVTSYSLSKVTETAADQYYRDVLDIIQLHSTLYNRVEYRVLIIIQQVFTMSAWFQIIVKIAKQRYKRIIGMFTLLLMAAYIACSIYYQASCNTHGSIDVGADSTEYHKWNTIRFATNLVIVVWFGGNVLYYTTVIKNPRKICYSKKLLPLGMFNWFLILLHMVLNILHVSLFKNNWLIRTWMVLIPYLIELILITTIWEWIFNIWILEKRFELMGVLGRRISIDDVLSIQSNRSEGNSRKKKFDRTKAGESALTERDKIHRAFGNFKDWMMNRPMRFNQNVESMSVSDTEDSKEMFTFSNSSSNDSPVNRFKQQRQLQQQKQPVSHLSIHSSGSRNGSSARDDRIREENADEMIPSSSHAFVNHTPVATNADLGRAENDFEMTNMASNDMHQQEEYEDEYDDEYVDDYELWDDEDADDNEVTQEGTNIAQEGTSAPPPPPIDTEDDSQPQIPPPPFQPHPGFNPGDYWNDRKE</sequence>
<dbReference type="InterPro" id="IPR014844">
    <property type="entry name" value="PalH"/>
</dbReference>
<reference evidence="7 8" key="1">
    <citation type="journal article" date="2009" name="Nature">
        <title>Evolution of pathogenicity and sexual reproduction in eight Candida genomes.</title>
        <authorList>
            <person name="Butler G."/>
            <person name="Rasmussen M.D."/>
            <person name="Lin M.F."/>
            <person name="Santos M.A."/>
            <person name="Sakthikumar S."/>
            <person name="Munro C.A."/>
            <person name="Rheinbay E."/>
            <person name="Grabherr M."/>
            <person name="Forche A."/>
            <person name="Reedy J.L."/>
            <person name="Agrafioti I."/>
            <person name="Arnaud M.B."/>
            <person name="Bates S."/>
            <person name="Brown A.J."/>
            <person name="Brunke S."/>
            <person name="Costanzo M.C."/>
            <person name="Fitzpatrick D.A."/>
            <person name="de Groot P.W."/>
            <person name="Harris D."/>
            <person name="Hoyer L.L."/>
            <person name="Hube B."/>
            <person name="Klis F.M."/>
            <person name="Kodira C."/>
            <person name="Lennard N."/>
            <person name="Logue M.E."/>
            <person name="Martin R."/>
            <person name="Neiman A.M."/>
            <person name="Nikolaou E."/>
            <person name="Quail M.A."/>
            <person name="Quinn J."/>
            <person name="Santos M.C."/>
            <person name="Schmitzberger F.F."/>
            <person name="Sherlock G."/>
            <person name="Shah P."/>
            <person name="Silverstein K.A."/>
            <person name="Skrzypek M.S."/>
            <person name="Soll D."/>
            <person name="Staggs R."/>
            <person name="Stansfield I."/>
            <person name="Stumpf M.P."/>
            <person name="Sudbery P.E."/>
            <person name="Srikantha T."/>
            <person name="Zeng Q."/>
            <person name="Berman J."/>
            <person name="Berriman M."/>
            <person name="Heitman J."/>
            <person name="Gow N.A."/>
            <person name="Lorenz M.C."/>
            <person name="Birren B.W."/>
            <person name="Kellis M."/>
            <person name="Cuomo C.A."/>
        </authorList>
    </citation>
    <scope>NUCLEOTIDE SEQUENCE [LARGE SCALE GENOMIC DNA]</scope>
    <source>
        <strain evidence="8">ATCC MYA-3404 / T1</strain>
    </source>
</reference>
<gene>
    <name evidence="7" type="ORF">CTRG_01188</name>
</gene>
<dbReference type="PANTHER" id="PTHR35779">
    <property type="entry name" value="PH-RESPONSE REGULATOR PROTEIN PALH/RIM21"/>
    <property type="match status" value="1"/>
</dbReference>
<dbReference type="eggNOG" id="ENOG502RPPB">
    <property type="taxonomic scope" value="Eukaryota"/>
</dbReference>
<feature type="transmembrane region" description="Helical" evidence="6">
    <location>
        <begin position="77"/>
        <end position="100"/>
    </location>
</feature>
<dbReference type="GO" id="GO:0005886">
    <property type="term" value="C:plasma membrane"/>
    <property type="evidence" value="ECO:0007669"/>
    <property type="project" value="TreeGrafter"/>
</dbReference>
<dbReference type="Proteomes" id="UP000002037">
    <property type="component" value="Unassembled WGS sequence"/>
</dbReference>
<feature type="transmembrane region" description="Helical" evidence="6">
    <location>
        <begin position="303"/>
        <end position="326"/>
    </location>
</feature>
<dbReference type="KEGG" id="ctp:CTRG_01188"/>
<protein>
    <recommendedName>
        <fullName evidence="9">PH-response regulator protein palH/RIM21</fullName>
    </recommendedName>
</protein>
<comment type="subcellular location">
    <subcellularLocation>
        <location evidence="1">Membrane</location>
        <topology evidence="1">Multi-pass membrane protein</topology>
    </subcellularLocation>
</comment>
<evidence type="ECO:0000256" key="2">
    <source>
        <dbReference type="ARBA" id="ARBA00022692"/>
    </source>
</evidence>
<evidence type="ECO:0000313" key="7">
    <source>
        <dbReference type="EMBL" id="EER34328.1"/>
    </source>
</evidence>
<feature type="compositionally biased region" description="Polar residues" evidence="5">
    <location>
        <begin position="541"/>
        <end position="552"/>
    </location>
</feature>
<evidence type="ECO:0000313" key="8">
    <source>
        <dbReference type="Proteomes" id="UP000002037"/>
    </source>
</evidence>
<keyword evidence="4 6" id="KW-0472">Membrane</keyword>
<feature type="region of interest" description="Disordered" evidence="5">
    <location>
        <begin position="526"/>
        <end position="592"/>
    </location>
</feature>
<accession>C5M5Q8</accession>
<feature type="transmembrane region" description="Helical" evidence="6">
    <location>
        <begin position="271"/>
        <end position="291"/>
    </location>
</feature>
<dbReference type="HOGENOM" id="CLU_029470_0_0_1"/>
<dbReference type="Pfam" id="PF08733">
    <property type="entry name" value="PalH"/>
    <property type="match status" value="1"/>
</dbReference>
<feature type="region of interest" description="Disordered" evidence="5">
    <location>
        <begin position="402"/>
        <end position="463"/>
    </location>
</feature>
<dbReference type="VEuPathDB" id="FungiDB:CTRG_01188"/>
<organism evidence="7 8">
    <name type="scientific">Candida tropicalis (strain ATCC MYA-3404 / T1)</name>
    <name type="common">Yeast</name>
    <dbReference type="NCBI Taxonomy" id="294747"/>
    <lineage>
        <taxon>Eukaryota</taxon>
        <taxon>Fungi</taxon>
        <taxon>Dikarya</taxon>
        <taxon>Ascomycota</taxon>
        <taxon>Saccharomycotina</taxon>
        <taxon>Pichiomycetes</taxon>
        <taxon>Debaryomycetaceae</taxon>
        <taxon>Candida/Lodderomyces clade</taxon>
        <taxon>Candida</taxon>
    </lineage>
</organism>
<evidence type="ECO:0000256" key="5">
    <source>
        <dbReference type="SAM" id="MobiDB-lite"/>
    </source>
</evidence>
<dbReference type="OrthoDB" id="4079240at2759"/>
<evidence type="ECO:0000256" key="4">
    <source>
        <dbReference type="ARBA" id="ARBA00023136"/>
    </source>
</evidence>
<evidence type="ECO:0008006" key="9">
    <source>
        <dbReference type="Google" id="ProtNLM"/>
    </source>
</evidence>
<feature type="compositionally biased region" description="Acidic residues" evidence="5">
    <location>
        <begin position="526"/>
        <end position="540"/>
    </location>
</feature>
<keyword evidence="8" id="KW-1185">Reference proteome</keyword>
<dbReference type="RefSeq" id="XP_002546883.1">
    <property type="nucleotide sequence ID" value="XM_002546837.1"/>
</dbReference>
<feature type="compositionally biased region" description="Low complexity" evidence="5">
    <location>
        <begin position="433"/>
        <end position="458"/>
    </location>
</feature>
<dbReference type="AlphaFoldDB" id="C5M5Q8"/>
<feature type="transmembrane region" description="Helical" evidence="6">
    <location>
        <begin position="109"/>
        <end position="127"/>
    </location>
</feature>
<dbReference type="STRING" id="294747.C5M5Q8"/>
<name>C5M5Q8_CANTT</name>
<keyword evidence="2 6" id="KW-0812">Transmembrane</keyword>
<feature type="transmembrane region" description="Helical" evidence="6">
    <location>
        <begin position="187"/>
        <end position="208"/>
    </location>
</feature>
<evidence type="ECO:0000256" key="3">
    <source>
        <dbReference type="ARBA" id="ARBA00022989"/>
    </source>
</evidence>
<proteinExistence type="predicted"/>
<feature type="transmembrane region" description="Helical" evidence="6">
    <location>
        <begin position="228"/>
        <end position="250"/>
    </location>
</feature>
<evidence type="ECO:0000256" key="6">
    <source>
        <dbReference type="SAM" id="Phobius"/>
    </source>
</evidence>
<keyword evidence="3 6" id="KW-1133">Transmembrane helix</keyword>
<dbReference type="PANTHER" id="PTHR35779:SF2">
    <property type="entry name" value="PROTEIN DFG16"/>
    <property type="match status" value="1"/>
</dbReference>
<feature type="compositionally biased region" description="Polar residues" evidence="5">
    <location>
        <begin position="416"/>
        <end position="426"/>
    </location>
</feature>
<evidence type="ECO:0000256" key="1">
    <source>
        <dbReference type="ARBA" id="ARBA00004141"/>
    </source>
</evidence>
<dbReference type="GO" id="GO:0071467">
    <property type="term" value="P:cellular response to pH"/>
    <property type="evidence" value="ECO:0007669"/>
    <property type="project" value="TreeGrafter"/>
</dbReference>
<dbReference type="EMBL" id="GG692396">
    <property type="protein sequence ID" value="EER34328.1"/>
    <property type="molecule type" value="Genomic_DNA"/>
</dbReference>
<dbReference type="GeneID" id="8295913"/>